<dbReference type="Gene3D" id="6.10.20.40">
    <property type="entry name" value="TEA/ATTS domain"/>
    <property type="match status" value="1"/>
</dbReference>
<name>A0AAD5UXG4_9APHY</name>
<comment type="caution">
    <text evidence="5">The sequence shown here is derived from an EMBL/GenBank/DDBJ whole genome shotgun (WGS) entry which is preliminary data.</text>
</comment>
<organism evidence="5 6">
    <name type="scientific">Meripilus lineatus</name>
    <dbReference type="NCBI Taxonomy" id="2056292"/>
    <lineage>
        <taxon>Eukaryota</taxon>
        <taxon>Fungi</taxon>
        <taxon>Dikarya</taxon>
        <taxon>Basidiomycota</taxon>
        <taxon>Agaricomycotina</taxon>
        <taxon>Agaricomycetes</taxon>
        <taxon>Polyporales</taxon>
        <taxon>Meripilaceae</taxon>
        <taxon>Meripilus</taxon>
    </lineage>
</organism>
<comment type="similarity">
    <text evidence="1">Belongs to the TEC1 family.</text>
</comment>
<feature type="DNA-binding region" description="TEA" evidence="2">
    <location>
        <begin position="42"/>
        <end position="116"/>
    </location>
</feature>
<accession>A0AAD5UXG4</accession>
<feature type="region of interest" description="Disordered" evidence="3">
    <location>
        <begin position="1"/>
        <end position="26"/>
    </location>
</feature>
<feature type="compositionally biased region" description="Polar residues" evidence="3">
    <location>
        <begin position="16"/>
        <end position="26"/>
    </location>
</feature>
<dbReference type="Pfam" id="PF01285">
    <property type="entry name" value="TEA"/>
    <property type="match status" value="1"/>
</dbReference>
<proteinExistence type="inferred from homology"/>
<feature type="compositionally biased region" description="Low complexity" evidence="3">
    <location>
        <begin position="148"/>
        <end position="160"/>
    </location>
</feature>
<protein>
    <recommendedName>
        <fullName evidence="4">TEA domain-containing protein</fullName>
    </recommendedName>
</protein>
<gene>
    <name evidence="5" type="ORF">NLI96_g11034</name>
</gene>
<evidence type="ECO:0000256" key="3">
    <source>
        <dbReference type="SAM" id="MobiDB-lite"/>
    </source>
</evidence>
<dbReference type="InterPro" id="IPR038096">
    <property type="entry name" value="TEA/ATTS_sf"/>
</dbReference>
<keyword evidence="6" id="KW-1185">Reference proteome</keyword>
<dbReference type="InterPro" id="IPR000818">
    <property type="entry name" value="TEA/ATTS_dom"/>
</dbReference>
<dbReference type="EMBL" id="JANAWD010000687">
    <property type="protein sequence ID" value="KAJ3476618.1"/>
    <property type="molecule type" value="Genomic_DNA"/>
</dbReference>
<dbReference type="AlphaFoldDB" id="A0AAD5UXG4"/>
<dbReference type="PROSITE" id="PS51088">
    <property type="entry name" value="TEA_2"/>
    <property type="match status" value="1"/>
</dbReference>
<feature type="compositionally biased region" description="Polar residues" evidence="3">
    <location>
        <begin position="104"/>
        <end position="116"/>
    </location>
</feature>
<evidence type="ECO:0000256" key="2">
    <source>
        <dbReference type="PROSITE-ProRule" id="PRU00505"/>
    </source>
</evidence>
<dbReference type="Proteomes" id="UP001212997">
    <property type="component" value="Unassembled WGS sequence"/>
</dbReference>
<dbReference type="SMART" id="SM00426">
    <property type="entry name" value="TEA"/>
    <property type="match status" value="1"/>
</dbReference>
<feature type="domain" description="TEA" evidence="4">
    <location>
        <begin position="42"/>
        <end position="116"/>
    </location>
</feature>
<reference evidence="5" key="1">
    <citation type="submission" date="2022-07" db="EMBL/GenBank/DDBJ databases">
        <title>Genome Sequence of Physisporinus lineatus.</title>
        <authorList>
            <person name="Buettner E."/>
        </authorList>
    </citation>
    <scope>NUCLEOTIDE SEQUENCE</scope>
    <source>
        <strain evidence="5">VT162</strain>
    </source>
</reference>
<feature type="compositionally biased region" description="Basic and acidic residues" evidence="3">
    <location>
        <begin position="122"/>
        <end position="137"/>
    </location>
</feature>
<feature type="region of interest" description="Disordered" evidence="3">
    <location>
        <begin position="93"/>
        <end position="160"/>
    </location>
</feature>
<evidence type="ECO:0000313" key="6">
    <source>
        <dbReference type="Proteomes" id="UP001212997"/>
    </source>
</evidence>
<dbReference type="GO" id="GO:0003700">
    <property type="term" value="F:DNA-binding transcription factor activity"/>
    <property type="evidence" value="ECO:0007669"/>
    <property type="project" value="InterPro"/>
</dbReference>
<evidence type="ECO:0000256" key="1">
    <source>
        <dbReference type="ARBA" id="ARBA00008421"/>
    </source>
</evidence>
<evidence type="ECO:0000259" key="4">
    <source>
        <dbReference type="PROSITE" id="PS51088"/>
    </source>
</evidence>
<sequence>MTSNTPQPPTLDNVDYSPTQENETGTAVQTILTGRKCWRIMKGKDEAVWPPALEAALIEGLDNYKPAESRSTRALGRFPMRNKFVSDYIFQKTGKRRTPKQVGSRIQQLRDTSSGKQILKSFSDRHYEMMRPSRSHESSPSSPRPRSELSSPTSTNTPTTSAYSHVYIQVLPPSASVTSPSHPTDFLPREDFRALGPRPLRNIDPTVTFMALNHISCYSDFVVRKDGIAVHKETAPVDWAPTPSTSATSPPSFLCRTTLVPKFWPHLCEYEDPSAYTITHDIRAHRDTSPVSGPDVILSVLYHFIDGNSPYRSWSPESVGESIESDTRSLSAIPSPDLGSEFDMDMLLEGSPPVSSLGFEDMLLMPDLIHSEEEGYLSLPPSPSVISFPAGTEWTYAPKLGCDNVLSSEARENYFHTVPGMSTDHFFDTESYF</sequence>
<evidence type="ECO:0000313" key="5">
    <source>
        <dbReference type="EMBL" id="KAJ3476618.1"/>
    </source>
</evidence>